<feature type="region of interest" description="Disordered" evidence="2">
    <location>
        <begin position="95"/>
        <end position="114"/>
    </location>
</feature>
<feature type="domain" description="C3H1-type" evidence="3">
    <location>
        <begin position="1177"/>
        <end position="1205"/>
    </location>
</feature>
<gene>
    <name evidence="6" type="primary">LOC100199961</name>
</gene>
<keyword evidence="1" id="KW-0479">Metal-binding</keyword>
<feature type="compositionally biased region" description="Basic and acidic residues" evidence="2">
    <location>
        <begin position="690"/>
        <end position="699"/>
    </location>
</feature>
<feature type="domain" description="Tudor" evidence="4">
    <location>
        <begin position="1296"/>
        <end position="1356"/>
    </location>
</feature>
<dbReference type="InterPro" id="IPR035437">
    <property type="entry name" value="SNase_OB-fold_sf"/>
</dbReference>
<name>A0ABM4D494_HYDVU</name>
<dbReference type="Gene3D" id="2.30.30.140">
    <property type="match status" value="3"/>
</dbReference>
<accession>A0ABM4D494</accession>
<dbReference type="InterPro" id="IPR000571">
    <property type="entry name" value="Znf_CCCH"/>
</dbReference>
<feature type="region of interest" description="Disordered" evidence="2">
    <location>
        <begin position="675"/>
        <end position="699"/>
    </location>
</feature>
<proteinExistence type="predicted"/>
<reference evidence="6" key="1">
    <citation type="submission" date="2025-08" db="UniProtKB">
        <authorList>
            <consortium name="RefSeq"/>
        </authorList>
    </citation>
    <scope>IDENTIFICATION</scope>
</reference>
<sequence length="1468" mass="166400">MSFFKDIFKTTMASKKRPIDEARSRLTQKITEVQMKTKAIQDMVEKISNEAVLNATKVLELKSKKKFMNKYSASSQQLEASLNQLLVLSDTLESFGNDSSESDEKSSESEDDDKSFVSVATSFASQCNIFEKEHHSNKKSIQNENKSPYVAENKNVFSVSNLKKHGSEESVFSSVSTSCAAESSFFAESSPDKEKSKHSVLNLKRHNSVKSTHSSVSGASTVAGAVENSVSNIQDKEKNEHMALNLKKHDSVESIHSSVTGAVQKSVLNTLNTDVDVKPFKWESNTVYPVIISNVKSPWSFNIQLANPENDIMEQLCLEFKKDAENGYRGGINYLPPNNVFCCVKSPDDGAWYRGKIVQVYAEEDEHGDIVLEDVSVKVYFIDEGNSSIVSLSSLRPLHKKFSKIPSHSFHCVLGGVQPVEALHKNTNLTFNECEKLWSQEATNWFRETIKETIVAAFFSYPPEKLYSPPNNISQTTLVCDLYINTNQNINWWKSCSRPPIESSVSFKMIEKKLACVCTYFSSELINQKLLVDKNDIAAKSTELPKTTNKKLSQHAVEISENVASTANRNIFNSLKDEDISNKNATSSLKTFPRKIKDQQIAVPNSTASNSNKSNFLKINYYSSSKNEINNDKKREPFGKVIEKKKKAKVETPGTRMVNRFLGSSSNIDVQVNINDKSSSINESNNSQTKELDDKQIENEKSKRVESAMHTFKTVTINSNNVDQVNDNSNNIAQLKENSHNINQLINKSDNVVQLKDSSNKIDQVKGSLNNVDQVKDSFNNIDNVKDIPNNINQVKENNQTFKEVKDSSKNDLSIFKESVFIEKINQNNQLDIIATSCNSIDQISLEHSSTKNQKSLFTIEFSNNQPTESENVYVFGKEFLEKDLIKTDDDFIKVFVSHVVNPGKIYVHVITPEVCFFDERNLKLNEFYNANYDIIRKYKQQSPYSPNTAVVTCLEDNLWYRAVVLTCFKTEGLYDVLCVDFGFVKSAAEENILPIVQQFCEFPMETVACCLADIQPLPSSITMQKKHISNQKEEENDAYSYINEQKTNSDWSEQSIFKLKSMIMNEILMASLKSSTKNSDGFYEIYLYDTKGDKDIFINQSLVDDGFVTSNVFHRNASQNNIQKKIDDEVVDLISESSEDSIMASWNPMDEQYSSNKNAYSVDTDDPEVATLGFVNTGKKICYNFSRFGTCCYGENCWNLHVAPNDPKLNKTEVFSLENVVDLPELGEWAAVTITSVLDPTHFWITFPYGLGIDGLYDRMCIPKTKTCGSLDALNALNKKINEYYSHASHNYETDLTILAECELIASKFDDNCWYRSKVLSYADGVVQVLFVDYGNTAVVMERDTRKLHPEFLHLPFQAVECFLNNTMMSYKDFFYVDGLSHDERLNRLRLKFAELYADKVLMAHVISRHSNNTLVVELYDTSTQMHTHINQFIRTWDGVVSTQRTTNKRNLDRILKEEATVNYIPG</sequence>
<dbReference type="PANTHER" id="PTHR16442:SF1">
    <property type="entry name" value="RING FINGER PROTEIN 17"/>
    <property type="match status" value="1"/>
</dbReference>
<feature type="domain" description="Tudor" evidence="4">
    <location>
        <begin position="335"/>
        <end position="405"/>
    </location>
</feature>
<organism evidence="5 6">
    <name type="scientific">Hydra vulgaris</name>
    <name type="common">Hydra</name>
    <name type="synonym">Hydra attenuata</name>
    <dbReference type="NCBI Taxonomy" id="6087"/>
    <lineage>
        <taxon>Eukaryota</taxon>
        <taxon>Metazoa</taxon>
        <taxon>Cnidaria</taxon>
        <taxon>Hydrozoa</taxon>
        <taxon>Hydroidolina</taxon>
        <taxon>Anthoathecata</taxon>
        <taxon>Aplanulata</taxon>
        <taxon>Hydridae</taxon>
        <taxon>Hydra</taxon>
    </lineage>
</organism>
<dbReference type="SMART" id="SM00333">
    <property type="entry name" value="TUDOR"/>
    <property type="match status" value="3"/>
</dbReference>
<evidence type="ECO:0000256" key="2">
    <source>
        <dbReference type="SAM" id="MobiDB-lite"/>
    </source>
</evidence>
<dbReference type="GeneID" id="100199961"/>
<evidence type="ECO:0000259" key="3">
    <source>
        <dbReference type="PROSITE" id="PS50103"/>
    </source>
</evidence>
<feature type="compositionally biased region" description="Polar residues" evidence="2">
    <location>
        <begin position="675"/>
        <end position="689"/>
    </location>
</feature>
<evidence type="ECO:0000313" key="6">
    <source>
        <dbReference type="RefSeq" id="XP_065669083.1"/>
    </source>
</evidence>
<dbReference type="PROSITE" id="PS50304">
    <property type="entry name" value="TUDOR"/>
    <property type="match status" value="3"/>
</dbReference>
<keyword evidence="1" id="KW-0863">Zinc-finger</keyword>
<dbReference type="RefSeq" id="XP_065669083.1">
    <property type="nucleotide sequence ID" value="XM_065813011.1"/>
</dbReference>
<evidence type="ECO:0000313" key="5">
    <source>
        <dbReference type="Proteomes" id="UP001652625"/>
    </source>
</evidence>
<evidence type="ECO:0000259" key="4">
    <source>
        <dbReference type="PROSITE" id="PS50304"/>
    </source>
</evidence>
<feature type="zinc finger region" description="C3H1-type" evidence="1">
    <location>
        <begin position="1177"/>
        <end position="1205"/>
    </location>
</feature>
<dbReference type="PROSITE" id="PS50103">
    <property type="entry name" value="ZF_C3H1"/>
    <property type="match status" value="1"/>
</dbReference>
<dbReference type="InterPro" id="IPR002999">
    <property type="entry name" value="Tudor"/>
</dbReference>
<dbReference type="PANTHER" id="PTHR16442">
    <property type="entry name" value="RING FINGER PROTEIN 17"/>
    <property type="match status" value="1"/>
</dbReference>
<protein>
    <submittedName>
        <fullName evidence="6">Uncharacterized protein LOC100199961 isoform X5</fullName>
    </submittedName>
</protein>
<keyword evidence="5" id="KW-1185">Reference proteome</keyword>
<feature type="domain" description="Tudor" evidence="4">
    <location>
        <begin position="943"/>
        <end position="1003"/>
    </location>
</feature>
<dbReference type="Gene3D" id="2.40.50.90">
    <property type="match status" value="3"/>
</dbReference>
<dbReference type="Proteomes" id="UP001652625">
    <property type="component" value="Chromosome 12"/>
</dbReference>
<evidence type="ECO:0000256" key="1">
    <source>
        <dbReference type="PROSITE-ProRule" id="PRU00723"/>
    </source>
</evidence>
<keyword evidence="1" id="KW-0862">Zinc</keyword>
<dbReference type="Pfam" id="PF00567">
    <property type="entry name" value="TUDOR"/>
    <property type="match status" value="3"/>
</dbReference>
<dbReference type="SMART" id="SM00356">
    <property type="entry name" value="ZnF_C3H1"/>
    <property type="match status" value="1"/>
</dbReference>
<dbReference type="SUPFAM" id="SSF63748">
    <property type="entry name" value="Tudor/PWWP/MBT"/>
    <property type="match status" value="3"/>
</dbReference>